<feature type="region of interest" description="Disordered" evidence="2">
    <location>
        <begin position="128"/>
        <end position="154"/>
    </location>
</feature>
<evidence type="ECO:0000313" key="3">
    <source>
        <dbReference type="EMBL" id="KAL2474376.1"/>
    </source>
</evidence>
<name>A0ABD1QE24_9LAMI</name>
<comment type="caution">
    <text evidence="3">The sequence shown here is derived from an EMBL/GenBank/DDBJ whole genome shotgun (WGS) entry which is preliminary data.</text>
</comment>
<evidence type="ECO:0000313" key="4">
    <source>
        <dbReference type="Proteomes" id="UP001604336"/>
    </source>
</evidence>
<feature type="compositionally biased region" description="Basic and acidic residues" evidence="2">
    <location>
        <begin position="138"/>
        <end position="148"/>
    </location>
</feature>
<protein>
    <submittedName>
        <fullName evidence="3">Uncharacterized protein</fullName>
    </submittedName>
</protein>
<proteinExistence type="predicted"/>
<keyword evidence="4" id="KW-1185">Reference proteome</keyword>
<keyword evidence="1" id="KW-0175">Coiled coil</keyword>
<evidence type="ECO:0000256" key="2">
    <source>
        <dbReference type="SAM" id="MobiDB-lite"/>
    </source>
</evidence>
<gene>
    <name evidence="3" type="ORF">Adt_35112</name>
</gene>
<feature type="coiled-coil region" evidence="1">
    <location>
        <begin position="16"/>
        <end position="71"/>
    </location>
</feature>
<dbReference type="AlphaFoldDB" id="A0ABD1QE24"/>
<evidence type="ECO:0000256" key="1">
    <source>
        <dbReference type="SAM" id="Coils"/>
    </source>
</evidence>
<dbReference type="Proteomes" id="UP001604336">
    <property type="component" value="Unassembled WGS sequence"/>
</dbReference>
<dbReference type="EMBL" id="JBFOLK010000011">
    <property type="protein sequence ID" value="KAL2474376.1"/>
    <property type="molecule type" value="Genomic_DNA"/>
</dbReference>
<organism evidence="3 4">
    <name type="scientific">Abeliophyllum distichum</name>
    <dbReference type="NCBI Taxonomy" id="126358"/>
    <lineage>
        <taxon>Eukaryota</taxon>
        <taxon>Viridiplantae</taxon>
        <taxon>Streptophyta</taxon>
        <taxon>Embryophyta</taxon>
        <taxon>Tracheophyta</taxon>
        <taxon>Spermatophyta</taxon>
        <taxon>Magnoliopsida</taxon>
        <taxon>eudicotyledons</taxon>
        <taxon>Gunneridae</taxon>
        <taxon>Pentapetalae</taxon>
        <taxon>asterids</taxon>
        <taxon>lamiids</taxon>
        <taxon>Lamiales</taxon>
        <taxon>Oleaceae</taxon>
        <taxon>Forsythieae</taxon>
        <taxon>Abeliophyllum</taxon>
    </lineage>
</organism>
<reference evidence="4" key="1">
    <citation type="submission" date="2024-07" db="EMBL/GenBank/DDBJ databases">
        <title>Two chromosome-level genome assemblies of Korean endemic species Abeliophyllum distichum and Forsythia ovata (Oleaceae).</title>
        <authorList>
            <person name="Jang H."/>
        </authorList>
    </citation>
    <scope>NUCLEOTIDE SEQUENCE [LARGE SCALE GENOMIC DNA]</scope>
</reference>
<accession>A0ABD1QE24</accession>
<sequence length="154" mass="17440">MRDAMALACEDMERHLDHMDLQEVELRTEVDNLKNEIDEKNSQTKLDKSRAKAQEDKIDTLRSTLARAQEDDVSSYKASSEFSSCMHMYETESMKASISLTKKWLAKEHPSLDPLGLERFMARQWTIESAPKKSFPKGQRDGTSREGDAGGPSA</sequence>